<accession>A0ABS5T6P0</accession>
<evidence type="ECO:0000256" key="10">
    <source>
        <dbReference type="SAM" id="Phobius"/>
    </source>
</evidence>
<gene>
    <name evidence="12" type="ORF">HGT73_11760</name>
</gene>
<keyword evidence="4" id="KW-1003">Cell membrane</keyword>
<evidence type="ECO:0000256" key="6">
    <source>
        <dbReference type="ARBA" id="ARBA00022891"/>
    </source>
</evidence>
<reference evidence="12 13" key="1">
    <citation type="submission" date="2020-04" db="EMBL/GenBank/DDBJ databases">
        <title>Genome sequencing of Rosenbergiella species.</title>
        <authorList>
            <person name="Alvarez-Perez S."/>
            <person name="Lievens B."/>
        </authorList>
    </citation>
    <scope>NUCLEOTIDE SEQUENCE [LARGE SCALE GENOMIC DNA]</scope>
    <source>
        <strain evidence="12 13">CdVSA20.1</strain>
    </source>
</reference>
<dbReference type="InterPro" id="IPR002372">
    <property type="entry name" value="PQQ_rpt_dom"/>
</dbReference>
<keyword evidence="5 10" id="KW-0812">Transmembrane</keyword>
<evidence type="ECO:0000313" key="13">
    <source>
        <dbReference type="Proteomes" id="UP000786875"/>
    </source>
</evidence>
<keyword evidence="6" id="KW-0634">PQQ</keyword>
<dbReference type="SMART" id="SM00564">
    <property type="entry name" value="PQQ"/>
    <property type="match status" value="6"/>
</dbReference>
<dbReference type="PANTHER" id="PTHR32303:SF4">
    <property type="entry name" value="QUINOPROTEIN GLUCOSE DEHYDROGENASE"/>
    <property type="match status" value="1"/>
</dbReference>
<dbReference type="NCBIfam" id="TIGR03074">
    <property type="entry name" value="PQQ_membr_DH"/>
    <property type="match status" value="1"/>
</dbReference>
<organism evidence="12 13">
    <name type="scientific">Rosenbergiella australiborealis</name>
    <dbReference type="NCBI Taxonomy" id="1544696"/>
    <lineage>
        <taxon>Bacteria</taxon>
        <taxon>Pseudomonadati</taxon>
        <taxon>Pseudomonadota</taxon>
        <taxon>Gammaproteobacteria</taxon>
        <taxon>Enterobacterales</taxon>
        <taxon>Erwiniaceae</taxon>
        <taxon>Rosenbergiella</taxon>
    </lineage>
</organism>
<feature type="transmembrane region" description="Helical" evidence="10">
    <location>
        <begin position="39"/>
        <end position="56"/>
    </location>
</feature>
<dbReference type="InterPro" id="IPR011047">
    <property type="entry name" value="Quinoprotein_ADH-like_sf"/>
</dbReference>
<feature type="domain" description="Pyrrolo-quinoline quinone repeat" evidence="11">
    <location>
        <begin position="172"/>
        <end position="780"/>
    </location>
</feature>
<dbReference type="CDD" id="cd10280">
    <property type="entry name" value="PQQ_mGDH"/>
    <property type="match status" value="1"/>
</dbReference>
<dbReference type="Pfam" id="PF01011">
    <property type="entry name" value="PQQ"/>
    <property type="match status" value="1"/>
</dbReference>
<evidence type="ECO:0000259" key="11">
    <source>
        <dbReference type="Pfam" id="PF01011"/>
    </source>
</evidence>
<evidence type="ECO:0000256" key="8">
    <source>
        <dbReference type="ARBA" id="ARBA00023002"/>
    </source>
</evidence>
<dbReference type="InterPro" id="IPR001479">
    <property type="entry name" value="Quinoprotein_DH_CS"/>
</dbReference>
<evidence type="ECO:0000256" key="1">
    <source>
        <dbReference type="ARBA" id="ARBA00001931"/>
    </source>
</evidence>
<dbReference type="PROSITE" id="PS00363">
    <property type="entry name" value="BACTERIAL_PQQ_1"/>
    <property type="match status" value="1"/>
</dbReference>
<comment type="subcellular location">
    <subcellularLocation>
        <location evidence="2">Cell membrane</location>
        <topology evidence="2">Multi-pass membrane protein</topology>
    </subcellularLocation>
</comment>
<evidence type="ECO:0000256" key="2">
    <source>
        <dbReference type="ARBA" id="ARBA00004651"/>
    </source>
</evidence>
<keyword evidence="9 10" id="KW-0472">Membrane</keyword>
<evidence type="ECO:0000256" key="5">
    <source>
        <dbReference type="ARBA" id="ARBA00022692"/>
    </source>
</evidence>
<dbReference type="EMBL" id="JABBFO010000012">
    <property type="protein sequence ID" value="MBT0728039.1"/>
    <property type="molecule type" value="Genomic_DNA"/>
</dbReference>
<dbReference type="InterPro" id="IPR018391">
    <property type="entry name" value="PQQ_b-propeller_rpt"/>
</dbReference>
<evidence type="ECO:0000256" key="4">
    <source>
        <dbReference type="ARBA" id="ARBA00022475"/>
    </source>
</evidence>
<feature type="transmembrane region" description="Helical" evidence="10">
    <location>
        <begin position="63"/>
        <end position="79"/>
    </location>
</feature>
<protein>
    <submittedName>
        <fullName evidence="12">Membrane-bound PQQ-dependent dehydrogenase, glucose/quinate/shikimate family</fullName>
        <ecNumber evidence="12">1.1.-.-</ecNumber>
    </submittedName>
</protein>
<proteinExistence type="inferred from homology"/>
<keyword evidence="7 10" id="KW-1133">Transmembrane helix</keyword>
<dbReference type="PANTHER" id="PTHR32303">
    <property type="entry name" value="QUINOPROTEIN ALCOHOL DEHYDROGENASE (CYTOCHROME C)"/>
    <property type="match status" value="1"/>
</dbReference>
<comment type="cofactor">
    <cofactor evidence="1">
        <name>pyrroloquinoline quinone</name>
        <dbReference type="ChEBI" id="CHEBI:58442"/>
    </cofactor>
</comment>
<name>A0ABS5T6P0_9GAMM</name>
<dbReference type="InterPro" id="IPR017511">
    <property type="entry name" value="PQQ_mDH"/>
</dbReference>
<feature type="transmembrane region" description="Helical" evidence="10">
    <location>
        <begin position="9"/>
        <end position="33"/>
    </location>
</feature>
<keyword evidence="13" id="KW-1185">Reference proteome</keyword>
<comment type="caution">
    <text evidence="12">The sequence shown here is derived from an EMBL/GenBank/DDBJ whole genome shotgun (WGS) entry which is preliminary data.</text>
</comment>
<evidence type="ECO:0000256" key="7">
    <source>
        <dbReference type="ARBA" id="ARBA00022989"/>
    </source>
</evidence>
<feature type="transmembrane region" description="Helical" evidence="10">
    <location>
        <begin position="118"/>
        <end position="138"/>
    </location>
</feature>
<sequence length="808" mass="88127">MCDGKVGALYLKIISIILFLFGLSMAVGGVYLAYLGGSWYYLLAGIALVVISIQLFKKNPQSFKLFILLYILTVIWTSWEAGLRFWAWVPRLGVLTVLMLLVALCVPVVNSKARKSLYVGWSLVSILIFAIAMGIAFVPHNVTPVTEAVPQTPLVPADKSLTTAGDMKDGDWGVYGRDSNATRFSPLTQINPSNVDQLKKAWVYRTGALTPEGTVNVRGAETTPLKVGNAVYLCSATNDMMRLDPATGKEVWRYHSGIEWKNVRFAATCRGVDYYVSKTIPENQSCHTRIIESTINDGRWRLIAVDAETGQLCKDFGQNGQADLLEGMGRAVAGMVAEASPPPIINGVIVTNQEVLDGQRRDAPSGVIRGYSAENGQLLWAWDVKRPDRTGLPPKGETYSRGTPNSWAVMTGDDKLGLVYVPTGNAAVDYYSALRSPEENAVSSAVVALDVNTGKPRWVFQTVHKDVWDYDIGSQATLFDMPDGQGNTIPALIIPTKRGQLFVLDRRTGKPLSKVEEKPAPTYNEIKDDVRTATQPWSVDMPRMGFPDLTEKKMWGLTPLDQLYCRIKFRQARYDGEFTNPTLRQPWIEYPGNNGGIDWGSLSYNPQTGILISNWNSVPMYNQLLSRKEGDALGLKAFDDPTWKPGGGGAEGPGAQVGAPYAISVKAFDNGFTGVLCNEPPYGMITAINMHTKKVLWQKPLGTARANGPFGLPTGMPFEFGVPSNGGSISTASGLTFIAAATDNLIRAIDVNTGKTVWSDVLPAGGQATPMTYEYNGKQYLIIMAGGHHFMGTPQGDYVVAYALPDAK</sequence>
<dbReference type="SUPFAM" id="SSF50998">
    <property type="entry name" value="Quinoprotein alcohol dehydrogenase-like"/>
    <property type="match status" value="1"/>
</dbReference>
<evidence type="ECO:0000256" key="9">
    <source>
        <dbReference type="ARBA" id="ARBA00023136"/>
    </source>
</evidence>
<evidence type="ECO:0000256" key="3">
    <source>
        <dbReference type="ARBA" id="ARBA00008156"/>
    </source>
</evidence>
<feature type="transmembrane region" description="Helical" evidence="10">
    <location>
        <begin position="85"/>
        <end position="106"/>
    </location>
</feature>
<dbReference type="Gene3D" id="2.140.10.10">
    <property type="entry name" value="Quinoprotein alcohol dehydrogenase-like superfamily"/>
    <property type="match status" value="2"/>
</dbReference>
<dbReference type="EC" id="1.1.-.-" evidence="12"/>
<dbReference type="GO" id="GO:0016491">
    <property type="term" value="F:oxidoreductase activity"/>
    <property type="evidence" value="ECO:0007669"/>
    <property type="project" value="UniProtKB-KW"/>
</dbReference>
<evidence type="ECO:0000313" key="12">
    <source>
        <dbReference type="EMBL" id="MBT0728039.1"/>
    </source>
</evidence>
<dbReference type="Proteomes" id="UP000786875">
    <property type="component" value="Unassembled WGS sequence"/>
</dbReference>
<keyword evidence="8 12" id="KW-0560">Oxidoreductase</keyword>
<comment type="similarity">
    <text evidence="3">Belongs to the bacterial PQQ dehydrogenase family.</text>
</comment>